<proteinExistence type="predicted"/>
<dbReference type="Gene3D" id="1.10.510.10">
    <property type="entry name" value="Transferase(Phosphotransferase) domain 1"/>
    <property type="match status" value="1"/>
</dbReference>
<keyword evidence="1" id="KW-0472">Membrane</keyword>
<evidence type="ECO:0000259" key="2">
    <source>
        <dbReference type="PROSITE" id="PS50011"/>
    </source>
</evidence>
<dbReference type="GO" id="GO:0005524">
    <property type="term" value="F:ATP binding"/>
    <property type="evidence" value="ECO:0007669"/>
    <property type="project" value="InterPro"/>
</dbReference>
<dbReference type="PROSITE" id="PS50011">
    <property type="entry name" value="PROTEIN_KINASE_DOM"/>
    <property type="match status" value="1"/>
</dbReference>
<dbReference type="GO" id="GO:0004672">
    <property type="term" value="F:protein kinase activity"/>
    <property type="evidence" value="ECO:0007669"/>
    <property type="project" value="InterPro"/>
</dbReference>
<organism evidence="3 4">
    <name type="scientific">candidate division WOR-1 bacterium RIFOXYB2_FULL_36_35</name>
    <dbReference type="NCBI Taxonomy" id="1802578"/>
    <lineage>
        <taxon>Bacteria</taxon>
        <taxon>Bacillati</taxon>
        <taxon>Saganbacteria</taxon>
    </lineage>
</organism>
<dbReference type="InterPro" id="IPR011009">
    <property type="entry name" value="Kinase-like_dom_sf"/>
</dbReference>
<evidence type="ECO:0000313" key="4">
    <source>
        <dbReference type="Proteomes" id="UP000177905"/>
    </source>
</evidence>
<keyword evidence="1" id="KW-0812">Transmembrane</keyword>
<reference evidence="3 4" key="1">
    <citation type="journal article" date="2016" name="Nat. Commun.">
        <title>Thousands of microbial genomes shed light on interconnected biogeochemical processes in an aquifer system.</title>
        <authorList>
            <person name="Anantharaman K."/>
            <person name="Brown C.T."/>
            <person name="Hug L.A."/>
            <person name="Sharon I."/>
            <person name="Castelle C.J."/>
            <person name="Probst A.J."/>
            <person name="Thomas B.C."/>
            <person name="Singh A."/>
            <person name="Wilkins M.J."/>
            <person name="Karaoz U."/>
            <person name="Brodie E.L."/>
            <person name="Williams K.H."/>
            <person name="Hubbard S.S."/>
            <person name="Banfield J.F."/>
        </authorList>
    </citation>
    <scope>NUCLEOTIDE SEQUENCE [LARGE SCALE GENOMIC DNA]</scope>
</reference>
<evidence type="ECO:0000256" key="1">
    <source>
        <dbReference type="SAM" id="Phobius"/>
    </source>
</evidence>
<evidence type="ECO:0000313" key="3">
    <source>
        <dbReference type="EMBL" id="OGC14429.1"/>
    </source>
</evidence>
<dbReference type="AlphaFoldDB" id="A0A1F4S223"/>
<gene>
    <name evidence="3" type="ORF">A2290_08390</name>
</gene>
<dbReference type="InterPro" id="IPR000719">
    <property type="entry name" value="Prot_kinase_dom"/>
</dbReference>
<dbReference type="Pfam" id="PF00069">
    <property type="entry name" value="Pkinase"/>
    <property type="match status" value="1"/>
</dbReference>
<name>A0A1F4S223_UNCSA</name>
<sequence length="319" mass="36085">MERLLKSKFKTGKKIGENFFSLTYDGATLSGNQSIIIKIYKRGTLNSPLIKTMKQKVKILQTEIHPRIVKLLDGDYGWQGFYYVRPFIKGVPLKDLIKNKTIKPDEAEGYIVQICEALEATHKRGIIHGALSENNVLIDEKGVKLTDFVIEGDIKESPSQKAMAIIENEETLSPEELSGCRASFSSDIFATGILLYKMLLFKSPFQKQIQKLKGNVELHSDLTKYQKDIIKKALEPDPRLRFKNISELSQSIKNKNVIDNTVESDYFQIELENVPNPKEIEVREIKKETEKSFFMAKIVLLAALAGIVYAVLSSLLGGR</sequence>
<comment type="caution">
    <text evidence="3">The sequence shown here is derived from an EMBL/GenBank/DDBJ whole genome shotgun (WGS) entry which is preliminary data.</text>
</comment>
<feature type="transmembrane region" description="Helical" evidence="1">
    <location>
        <begin position="293"/>
        <end position="312"/>
    </location>
</feature>
<dbReference type="SUPFAM" id="SSF56112">
    <property type="entry name" value="Protein kinase-like (PK-like)"/>
    <property type="match status" value="1"/>
</dbReference>
<dbReference type="PANTHER" id="PTHR24345">
    <property type="entry name" value="SERINE/THREONINE-PROTEIN KINASE PLK"/>
    <property type="match status" value="1"/>
</dbReference>
<dbReference type="EMBL" id="MEUA01000037">
    <property type="protein sequence ID" value="OGC14429.1"/>
    <property type="molecule type" value="Genomic_DNA"/>
</dbReference>
<keyword evidence="1" id="KW-1133">Transmembrane helix</keyword>
<dbReference type="Proteomes" id="UP000177905">
    <property type="component" value="Unassembled WGS sequence"/>
</dbReference>
<feature type="domain" description="Protein kinase" evidence="2">
    <location>
        <begin position="9"/>
        <end position="267"/>
    </location>
</feature>
<protein>
    <recommendedName>
        <fullName evidence="2">Protein kinase domain-containing protein</fullName>
    </recommendedName>
</protein>
<accession>A0A1F4S223</accession>